<protein>
    <submittedName>
        <fullName evidence="1">Uncharacterized protein</fullName>
    </submittedName>
</protein>
<sequence>MAQHSDDLRDYLKQDDFGYFHMSLVDGKSIAFAPSMDQHNPPAGKALVAAADGPVLMRLSDTLKLSGHNVFLMNIEDFDEFAEMILAGDIKPVLPN</sequence>
<reference evidence="1 2" key="1">
    <citation type="journal article" date="2017" name="Int J Environ Stud">
        <title>Does the Miocene-Pliocene relict legume Oxytropis triphylla form nitrogen-fixing nodules with a combination of bacterial strains?</title>
        <authorList>
            <person name="Safronova V."/>
            <person name="Belimov A."/>
            <person name="Sazanova A."/>
            <person name="Kuznetsova I."/>
            <person name="Popova J."/>
            <person name="Andronov E."/>
            <person name="Verkhozina A."/>
            <person name="Tikhonovich I."/>
        </authorList>
    </citation>
    <scope>NUCLEOTIDE SEQUENCE [LARGE SCALE GENOMIC DNA]</scope>
    <source>
        <strain evidence="1 2">Tri-38</strain>
    </source>
</reference>
<keyword evidence="2" id="KW-1185">Reference proteome</keyword>
<dbReference type="OrthoDB" id="9866457at2"/>
<dbReference type="AlphaFoldDB" id="A0A2N9W394"/>
<accession>A0A2N9W394</accession>
<proteinExistence type="predicted"/>
<organism evidence="1 2">
    <name type="scientific">Phyllobacterium zundukense</name>
    <dbReference type="NCBI Taxonomy" id="1867719"/>
    <lineage>
        <taxon>Bacteria</taxon>
        <taxon>Pseudomonadati</taxon>
        <taxon>Pseudomonadota</taxon>
        <taxon>Alphaproteobacteria</taxon>
        <taxon>Hyphomicrobiales</taxon>
        <taxon>Phyllobacteriaceae</taxon>
        <taxon>Phyllobacterium</taxon>
    </lineage>
</organism>
<evidence type="ECO:0000313" key="1">
    <source>
        <dbReference type="EMBL" id="PIO46212.1"/>
    </source>
</evidence>
<gene>
    <name evidence="1" type="ORF">B5P45_03650</name>
</gene>
<dbReference type="EMBL" id="MZMT01000005">
    <property type="protein sequence ID" value="PIO46212.1"/>
    <property type="molecule type" value="Genomic_DNA"/>
</dbReference>
<comment type="caution">
    <text evidence="1">The sequence shown here is derived from an EMBL/GenBank/DDBJ whole genome shotgun (WGS) entry which is preliminary data.</text>
</comment>
<name>A0A2N9W394_9HYPH</name>
<dbReference type="KEGG" id="pht:BLM14_22035"/>
<dbReference type="Proteomes" id="UP000232163">
    <property type="component" value="Unassembled WGS sequence"/>
</dbReference>
<evidence type="ECO:0000313" key="2">
    <source>
        <dbReference type="Proteomes" id="UP000232163"/>
    </source>
</evidence>
<dbReference type="RefSeq" id="WP_100002058.1">
    <property type="nucleotide sequence ID" value="NZ_CP017941.1"/>
</dbReference>